<gene>
    <name evidence="1" type="ORF">F9B85_13335</name>
</gene>
<protein>
    <submittedName>
        <fullName evidence="1">Uncharacterized protein</fullName>
    </submittedName>
</protein>
<comment type="caution">
    <text evidence="1">The sequence shown here is derived from an EMBL/GenBank/DDBJ whole genome shotgun (WGS) entry which is preliminary data.</text>
</comment>
<organism evidence="1 2">
    <name type="scientific">Heliorestis acidaminivorans</name>
    <dbReference type="NCBI Taxonomy" id="553427"/>
    <lineage>
        <taxon>Bacteria</taxon>
        <taxon>Bacillati</taxon>
        <taxon>Bacillota</taxon>
        <taxon>Clostridia</taxon>
        <taxon>Eubacteriales</taxon>
        <taxon>Heliobacteriaceae</taxon>
        <taxon>Heliorestis</taxon>
    </lineage>
</organism>
<accession>A0A6I0EZ99</accession>
<evidence type="ECO:0000313" key="2">
    <source>
        <dbReference type="Proteomes" id="UP000468766"/>
    </source>
</evidence>
<sequence length="62" mass="7230">MALFYLSEIKEGIRRGVWPPDSWKLPAPLPELKTTEEDPEKLDAKIEAMAREWAKQNNIKLH</sequence>
<reference evidence="1 2" key="1">
    <citation type="submission" date="2019-10" db="EMBL/GenBank/DDBJ databases">
        <title>Whole-genome sequence of the extremophile Heliorestis acidaminivorans DSM 24790.</title>
        <authorList>
            <person name="Kyndt J.A."/>
            <person name="Meyer T.E."/>
        </authorList>
    </citation>
    <scope>NUCLEOTIDE SEQUENCE [LARGE SCALE GENOMIC DNA]</scope>
    <source>
        <strain evidence="1 2">DSM 24790</strain>
    </source>
</reference>
<evidence type="ECO:0000313" key="1">
    <source>
        <dbReference type="EMBL" id="KAB2951183.1"/>
    </source>
</evidence>
<keyword evidence="2" id="KW-1185">Reference proteome</keyword>
<dbReference type="Proteomes" id="UP000468766">
    <property type="component" value="Unassembled WGS sequence"/>
</dbReference>
<dbReference type="RefSeq" id="WP_151621721.1">
    <property type="nucleotide sequence ID" value="NZ_WBXO01000014.1"/>
</dbReference>
<name>A0A6I0EZ99_9FIRM</name>
<proteinExistence type="predicted"/>
<dbReference type="EMBL" id="WBXO01000014">
    <property type="protein sequence ID" value="KAB2951183.1"/>
    <property type="molecule type" value="Genomic_DNA"/>
</dbReference>
<dbReference type="OrthoDB" id="9867642at2"/>
<dbReference type="AlphaFoldDB" id="A0A6I0EZ99"/>